<keyword evidence="2" id="KW-1185">Reference proteome</keyword>
<dbReference type="EMBL" id="JACVVK020000173">
    <property type="protein sequence ID" value="KAK7486835.1"/>
    <property type="molecule type" value="Genomic_DNA"/>
</dbReference>
<sequence length="178" mass="19399">DSIAKVPFLQRQHRVMYLSLGAQHAAAVALETKSDDSPAGINTPVVMKDSSDHTQYASLSFPGASQVDVYPAEHLGDFYEYAGAENLHDKTVITFPDDNLILTEFTILDRGADVSAFKEDVAALGDEYENHNNDGKLRGFHVTATFPVKGGPVTFIRIHVSTCNSISSSVDQMLKPNE</sequence>
<dbReference type="AlphaFoldDB" id="A0ABD0KIJ9"/>
<protein>
    <submittedName>
        <fullName evidence="1">Uncharacterized protein</fullName>
    </submittedName>
</protein>
<feature type="non-terminal residue" evidence="1">
    <location>
        <position position="1"/>
    </location>
</feature>
<feature type="non-terminal residue" evidence="1">
    <location>
        <position position="178"/>
    </location>
</feature>
<accession>A0ABD0KIJ9</accession>
<dbReference type="Proteomes" id="UP001519460">
    <property type="component" value="Unassembled WGS sequence"/>
</dbReference>
<organism evidence="1 2">
    <name type="scientific">Batillaria attramentaria</name>
    <dbReference type="NCBI Taxonomy" id="370345"/>
    <lineage>
        <taxon>Eukaryota</taxon>
        <taxon>Metazoa</taxon>
        <taxon>Spiralia</taxon>
        <taxon>Lophotrochozoa</taxon>
        <taxon>Mollusca</taxon>
        <taxon>Gastropoda</taxon>
        <taxon>Caenogastropoda</taxon>
        <taxon>Sorbeoconcha</taxon>
        <taxon>Cerithioidea</taxon>
        <taxon>Batillariidae</taxon>
        <taxon>Batillaria</taxon>
    </lineage>
</organism>
<proteinExistence type="predicted"/>
<name>A0ABD0KIJ9_9CAEN</name>
<comment type="caution">
    <text evidence="1">The sequence shown here is derived from an EMBL/GenBank/DDBJ whole genome shotgun (WGS) entry which is preliminary data.</text>
</comment>
<evidence type="ECO:0000313" key="1">
    <source>
        <dbReference type="EMBL" id="KAK7486835.1"/>
    </source>
</evidence>
<gene>
    <name evidence="1" type="ORF">BaRGS_00021982</name>
</gene>
<evidence type="ECO:0000313" key="2">
    <source>
        <dbReference type="Proteomes" id="UP001519460"/>
    </source>
</evidence>
<reference evidence="1 2" key="1">
    <citation type="journal article" date="2023" name="Sci. Data">
        <title>Genome assembly of the Korean intertidal mud-creeper Batillaria attramentaria.</title>
        <authorList>
            <person name="Patra A.K."/>
            <person name="Ho P.T."/>
            <person name="Jun S."/>
            <person name="Lee S.J."/>
            <person name="Kim Y."/>
            <person name="Won Y.J."/>
        </authorList>
    </citation>
    <scope>NUCLEOTIDE SEQUENCE [LARGE SCALE GENOMIC DNA]</scope>
    <source>
        <strain evidence="1">Wonlab-2016</strain>
    </source>
</reference>